<comment type="catalytic activity">
    <reaction evidence="1">
        <text>ATP + protein L-histidine = ADP + protein N-phospho-L-histidine.</text>
        <dbReference type="EC" id="2.7.13.3"/>
    </reaction>
</comment>
<evidence type="ECO:0000256" key="7">
    <source>
        <dbReference type="ARBA" id="ARBA00022840"/>
    </source>
</evidence>
<evidence type="ECO:0000256" key="6">
    <source>
        <dbReference type="ARBA" id="ARBA00022777"/>
    </source>
</evidence>
<evidence type="ECO:0000313" key="12">
    <source>
        <dbReference type="Proteomes" id="UP000231960"/>
    </source>
</evidence>
<protein>
    <recommendedName>
        <fullName evidence="2">histidine kinase</fullName>
        <ecNumber evidence="2">2.7.13.3</ecNumber>
    </recommendedName>
</protein>
<dbReference type="InterPro" id="IPR036097">
    <property type="entry name" value="HisK_dim/P_sf"/>
</dbReference>
<dbReference type="PRINTS" id="PR00344">
    <property type="entry name" value="BCTRLSENSOR"/>
</dbReference>
<dbReference type="Gene3D" id="6.10.340.10">
    <property type="match status" value="1"/>
</dbReference>
<accession>A0A2M9R2D3</accession>
<dbReference type="EMBL" id="NIPO01000003">
    <property type="protein sequence ID" value="PJR03011.1"/>
    <property type="molecule type" value="Genomic_DNA"/>
</dbReference>
<proteinExistence type="predicted"/>
<dbReference type="InterPro" id="IPR004358">
    <property type="entry name" value="Sig_transdc_His_kin-like_C"/>
</dbReference>
<dbReference type="InterPro" id="IPR005467">
    <property type="entry name" value="His_kinase_dom"/>
</dbReference>
<dbReference type="GO" id="GO:0005524">
    <property type="term" value="F:ATP binding"/>
    <property type="evidence" value="ECO:0007669"/>
    <property type="project" value="UniProtKB-KW"/>
</dbReference>
<dbReference type="Gene3D" id="1.10.287.130">
    <property type="match status" value="1"/>
</dbReference>
<dbReference type="OrthoDB" id="9776727at2"/>
<dbReference type="RefSeq" id="WP_100678750.1">
    <property type="nucleotide sequence ID" value="NZ_NIPO01000003.1"/>
</dbReference>
<evidence type="ECO:0000313" key="11">
    <source>
        <dbReference type="EMBL" id="PJR03011.1"/>
    </source>
</evidence>
<keyword evidence="3" id="KW-0597">Phosphoprotein</keyword>
<dbReference type="SMART" id="SM00388">
    <property type="entry name" value="HisKA"/>
    <property type="match status" value="1"/>
</dbReference>
<feature type="transmembrane region" description="Helical" evidence="9">
    <location>
        <begin position="175"/>
        <end position="194"/>
    </location>
</feature>
<name>A0A2M9R2D3_9FLAO</name>
<gene>
    <name evidence="11" type="ORF">CDL10_11130</name>
</gene>
<keyword evidence="8" id="KW-0902">Two-component regulatory system</keyword>
<dbReference type="InterPro" id="IPR036890">
    <property type="entry name" value="HATPase_C_sf"/>
</dbReference>
<dbReference type="InterPro" id="IPR003594">
    <property type="entry name" value="HATPase_dom"/>
</dbReference>
<evidence type="ECO:0000256" key="2">
    <source>
        <dbReference type="ARBA" id="ARBA00012438"/>
    </source>
</evidence>
<feature type="domain" description="Histidine kinase" evidence="10">
    <location>
        <begin position="262"/>
        <end position="471"/>
    </location>
</feature>
<keyword evidence="7" id="KW-0067">ATP-binding</keyword>
<dbReference type="Gene3D" id="3.30.565.10">
    <property type="entry name" value="Histidine kinase-like ATPase, C-terminal domain"/>
    <property type="match status" value="1"/>
</dbReference>
<dbReference type="Pfam" id="PF02518">
    <property type="entry name" value="HATPase_c"/>
    <property type="match status" value="1"/>
</dbReference>
<dbReference type="PANTHER" id="PTHR43065:SF46">
    <property type="entry name" value="C4-DICARBOXYLATE TRANSPORT SENSOR PROTEIN DCTB"/>
    <property type="match status" value="1"/>
</dbReference>
<evidence type="ECO:0000256" key="9">
    <source>
        <dbReference type="SAM" id="Phobius"/>
    </source>
</evidence>
<dbReference type="CDD" id="cd00075">
    <property type="entry name" value="HATPase"/>
    <property type="match status" value="1"/>
</dbReference>
<evidence type="ECO:0000256" key="4">
    <source>
        <dbReference type="ARBA" id="ARBA00022679"/>
    </source>
</evidence>
<organism evidence="11 12">
    <name type="scientific">Avrilella dinanensis</name>
    <dbReference type="NCBI Taxonomy" id="2008672"/>
    <lineage>
        <taxon>Bacteria</taxon>
        <taxon>Pseudomonadati</taxon>
        <taxon>Bacteroidota</taxon>
        <taxon>Flavobacteriia</taxon>
        <taxon>Flavobacteriales</taxon>
        <taxon>Flavobacteriaceae</taxon>
        <taxon>Avrilella</taxon>
    </lineage>
</organism>
<evidence type="ECO:0000256" key="5">
    <source>
        <dbReference type="ARBA" id="ARBA00022741"/>
    </source>
</evidence>
<evidence type="ECO:0000256" key="3">
    <source>
        <dbReference type="ARBA" id="ARBA00022553"/>
    </source>
</evidence>
<evidence type="ECO:0000256" key="8">
    <source>
        <dbReference type="ARBA" id="ARBA00023012"/>
    </source>
</evidence>
<dbReference type="InterPro" id="IPR003661">
    <property type="entry name" value="HisK_dim/P_dom"/>
</dbReference>
<keyword evidence="9" id="KW-0472">Membrane</keyword>
<dbReference type="PANTHER" id="PTHR43065">
    <property type="entry name" value="SENSOR HISTIDINE KINASE"/>
    <property type="match status" value="1"/>
</dbReference>
<dbReference type="CDD" id="cd00082">
    <property type="entry name" value="HisKA"/>
    <property type="match status" value="1"/>
</dbReference>
<keyword evidence="9" id="KW-0812">Transmembrane</keyword>
<dbReference type="SMART" id="SM00387">
    <property type="entry name" value="HATPase_c"/>
    <property type="match status" value="1"/>
</dbReference>
<reference evidence="11 12" key="1">
    <citation type="submission" date="2017-06" db="EMBL/GenBank/DDBJ databases">
        <title>Description of Avrilella dinanensis gen. nov. sp. nov.</title>
        <authorList>
            <person name="Leyer C."/>
            <person name="Sassi M."/>
            <person name="Minet J."/>
            <person name="Kayal S."/>
            <person name="Cattoir V."/>
        </authorList>
    </citation>
    <scope>NUCLEOTIDE SEQUENCE [LARGE SCALE GENOMIC DNA]</scope>
    <source>
        <strain evidence="11 12">UR159</strain>
    </source>
</reference>
<keyword evidence="9" id="KW-1133">Transmembrane helix</keyword>
<keyword evidence="6 11" id="KW-0418">Kinase</keyword>
<dbReference type="AlphaFoldDB" id="A0A2M9R2D3"/>
<dbReference type="GO" id="GO:0000155">
    <property type="term" value="F:phosphorelay sensor kinase activity"/>
    <property type="evidence" value="ECO:0007669"/>
    <property type="project" value="InterPro"/>
</dbReference>
<dbReference type="Proteomes" id="UP000231960">
    <property type="component" value="Unassembled WGS sequence"/>
</dbReference>
<sequence length="472" mass="54066">MIFLTLISSVLIALVAVYQFDSEAKTYHQQNLERKETAVNEHINFVLSTSNTVLSTDKLPSIFRDKIHELAAIHNTQIDIYDLKGKLLISSKGNFNSRPVYPAGISQNILRIIESTPSKRFVDLKLIDGVRHRSTYNYIRDPQFKPLGIVNLPYTEDTTFYDEEMKGFLIRFSQIYLFVFLLSIVIAYFLSTYITRTLQMISEHLQQTQITRKNKKIKAEDASHEISSLIDSYNKMVDLLEESASKLAQSERESAWREMARQVAHEIKNPLTPMRLTVQSFQRKFNPADPEIHDKITDFSKTLIQQIDTMSSVASAFSNFASMPAQKNETLNIVEVVELALEIFNQDYILFESEKEEIITTFDQAQIIRVITNLVKNAMQAIPDYEPFPSIRVHLYSDDKQVVIEVKDNGTGIPPEIQEKIFEPKFTTKTSGMGLGLAMIKNIVESYQGSITFETVKNKGTVFYVRLPITQK</sequence>
<dbReference type="PROSITE" id="PS50109">
    <property type="entry name" value="HIS_KIN"/>
    <property type="match status" value="1"/>
</dbReference>
<dbReference type="EC" id="2.7.13.3" evidence="2"/>
<keyword evidence="5" id="KW-0547">Nucleotide-binding</keyword>
<dbReference type="SUPFAM" id="SSF47384">
    <property type="entry name" value="Homodimeric domain of signal transducing histidine kinase"/>
    <property type="match status" value="1"/>
</dbReference>
<dbReference type="SUPFAM" id="SSF55874">
    <property type="entry name" value="ATPase domain of HSP90 chaperone/DNA topoisomerase II/histidine kinase"/>
    <property type="match status" value="1"/>
</dbReference>
<evidence type="ECO:0000259" key="10">
    <source>
        <dbReference type="PROSITE" id="PS50109"/>
    </source>
</evidence>
<keyword evidence="4" id="KW-0808">Transferase</keyword>
<dbReference type="Pfam" id="PF00512">
    <property type="entry name" value="HisKA"/>
    <property type="match status" value="1"/>
</dbReference>
<evidence type="ECO:0000256" key="1">
    <source>
        <dbReference type="ARBA" id="ARBA00000085"/>
    </source>
</evidence>
<keyword evidence="12" id="KW-1185">Reference proteome</keyword>
<comment type="caution">
    <text evidence="11">The sequence shown here is derived from an EMBL/GenBank/DDBJ whole genome shotgun (WGS) entry which is preliminary data.</text>
</comment>